<name>A0A1X7T216_AMPQE</name>
<keyword evidence="1" id="KW-0378">Hydrolase</keyword>
<dbReference type="EnsemblMetazoa" id="Aqu2.1.08381_001">
    <property type="protein sequence ID" value="Aqu2.1.08381_001"/>
    <property type="gene ID" value="Aqu2.1.08381"/>
</dbReference>
<dbReference type="PANTHER" id="PTHR11046">
    <property type="entry name" value="OLIGORIBONUCLEASE, MITOCHONDRIAL"/>
    <property type="match status" value="1"/>
</dbReference>
<dbReference type="PANTHER" id="PTHR11046:SF25">
    <property type="match status" value="1"/>
</dbReference>
<proteinExistence type="predicted"/>
<evidence type="ECO:0000313" key="3">
    <source>
        <dbReference type="EnsemblMetazoa" id="Aqu2.1.08381_001"/>
    </source>
</evidence>
<dbReference type="OrthoDB" id="6152127at2759"/>
<feature type="coiled-coil region" evidence="2">
    <location>
        <begin position="121"/>
        <end position="169"/>
    </location>
</feature>
<evidence type="ECO:0000256" key="1">
    <source>
        <dbReference type="ARBA" id="ARBA00022722"/>
    </source>
</evidence>
<accession>A0A1X7T216</accession>
<dbReference type="InterPro" id="IPR042567">
    <property type="entry name" value="SPIN/Ssty_sf"/>
</dbReference>
<dbReference type="Gene3D" id="2.80.10.70">
    <property type="entry name" value="Spindlin/Ssty"/>
    <property type="match status" value="1"/>
</dbReference>
<dbReference type="InterPro" id="IPR022894">
    <property type="entry name" value="Oligoribonuclease"/>
</dbReference>
<dbReference type="InParanoid" id="A0A1X7T216"/>
<evidence type="ECO:0000256" key="2">
    <source>
        <dbReference type="SAM" id="Coils"/>
    </source>
</evidence>
<reference evidence="3" key="1">
    <citation type="submission" date="2017-05" db="UniProtKB">
        <authorList>
            <consortium name="EnsemblMetazoa"/>
        </authorList>
    </citation>
    <scope>IDENTIFICATION</scope>
</reference>
<protein>
    <submittedName>
        <fullName evidence="3">Uncharacterized protein</fullName>
    </submittedName>
</protein>
<organism evidence="3">
    <name type="scientific">Amphimedon queenslandica</name>
    <name type="common">Sponge</name>
    <dbReference type="NCBI Taxonomy" id="400682"/>
    <lineage>
        <taxon>Eukaryota</taxon>
        <taxon>Metazoa</taxon>
        <taxon>Porifera</taxon>
        <taxon>Demospongiae</taxon>
        <taxon>Heteroscleromorpha</taxon>
        <taxon>Haplosclerida</taxon>
        <taxon>Niphatidae</taxon>
        <taxon>Amphimedon</taxon>
    </lineage>
</organism>
<dbReference type="GO" id="GO:0000175">
    <property type="term" value="F:3'-5'-RNA exonuclease activity"/>
    <property type="evidence" value="ECO:0007669"/>
    <property type="project" value="InterPro"/>
</dbReference>
<keyword evidence="2" id="KW-0175">Coiled coil</keyword>
<sequence>IEITFPIKLQDYELNEDTLTALFDQVSSGETELQWSLNEVVPTCGFYKNLHQFLKKWPLTRRMTKSDIGRFYMAIDDRLCHSGVRPDNVYRFIETISKHDEDAPVKYLKSKQEISDPIQVVRDNAHDIQALNSEIKSLRKKLHSAQTSLEDVTNTAETYKLQRDCARRKATYYKSIQSTLLEDLAAVQEDYCDLSEEMAALQQELSAENKSITDVCFSDENFTIATKLGRKYSPAIRKLYYSLFAKAVPASQITDIVKTVVKAFNPSIDVEQIKLPTKPCASYMRKDEMKTVSAAHKATLLTEHAANKTGFKLNTDGTTKNLKKIGGVGINDIVISLNELPDGTADTAIADISHELEKLRTIAHELKIPNANSINWTMFVATNSDSAASQKKMNRLIEDYQATDQAKYETAKAATFDIIESFCSMHLAVNLRKAFLTGVSLDSASNADRYHPADLFVHEFCKLFGSYGVPEYGCGISFRDYLSIMTSDTNLDEDDLKYYHDCFEVTLERQIGSRYFVTAANAMKIIFLREAAIEFLKYTGREEGTKLEKEVYKKLIDDNQMALLKVDALIFYHVYSDLATLSKSNELNKSVLDMNHHYNELKLFLEEVEQVPAVMLRMNLQVFKEDRLYTSDNCKINHRCKVKSIKIHKKLFKECNSSLFQFLVSGVIRMKEKLCHYARSNLPGGIYWEPSDPQVRKVLSEVRPSNDFCESILGLNDHLTTSLPNLHQVARSTLVEVKKNKTVKWLDELPHDQQLTVIDMAVRKREAVNQETKLMSKRVASQRKERMIHTHKRHEAYKKKKELEKDRLSQTHLIVSSTELHEAIKEIDLKKISATRKRQETKMLLSNQIKLRKSLLKQDINIKFSHSGKQRPLGQVIEELSNYIDCNLHDLSPYICNPSALVGRRIKHKFIEETKEIEWYIGMVLDYDSDTKAHEVLYDGEVDHCFFDLTMDLLNGDLIIL</sequence>
<keyword evidence="1" id="KW-0540">Nuclease</keyword>
<dbReference type="AlphaFoldDB" id="A0A1X7T216"/>